<feature type="transmembrane region" description="Helical" evidence="1">
    <location>
        <begin position="39"/>
        <end position="59"/>
    </location>
</feature>
<organism evidence="3 4">
    <name type="scientific">Luteolibacter arcticus</name>
    <dbReference type="NCBI Taxonomy" id="1581411"/>
    <lineage>
        <taxon>Bacteria</taxon>
        <taxon>Pseudomonadati</taxon>
        <taxon>Verrucomicrobiota</taxon>
        <taxon>Verrucomicrobiia</taxon>
        <taxon>Verrucomicrobiales</taxon>
        <taxon>Verrucomicrobiaceae</taxon>
        <taxon>Luteolibacter</taxon>
    </lineage>
</organism>
<sequence>MTRERRLRILRGVAAGGLAMAWVGLLCRGKDGTALTATLFYATPWLLRLIAGVLAVSVLKHWGFRVMAATCVFVSLLEGWHSCRLDDVPVVPAGSLTVSVWNAGRGLDANPAAWPAVGQSDLSAVVECGNFGADEWKRFTAANPDHEWRRFDTSTMLGVRGKILSHESLGVHDLFRCHRVKVMLPGHGELNVVVADVRSQPWISREPSLAGILKAAVGDPRAIVLGDFNTPPESRWFRTWHEQGFTLANDGPHCGFRETWAYGLPLLTLDHVWLGSGWKALWTERSRHGSDHAMVTCRLGGG</sequence>
<dbReference type="Proteomes" id="UP001320876">
    <property type="component" value="Unassembled WGS sequence"/>
</dbReference>
<keyword evidence="4" id="KW-1185">Reference proteome</keyword>
<reference evidence="3 4" key="1">
    <citation type="submission" date="2022-10" db="EMBL/GenBank/DDBJ databases">
        <title>Luteolibacter arcticus strain CCTCC AB 2014275, whole genome shotgun sequencing project.</title>
        <authorList>
            <person name="Zhao G."/>
            <person name="Shen L."/>
        </authorList>
    </citation>
    <scope>NUCLEOTIDE SEQUENCE [LARGE SCALE GENOMIC DNA]</scope>
    <source>
        <strain evidence="3 4">CCTCC AB 2014275</strain>
    </source>
</reference>
<keyword evidence="3" id="KW-0540">Nuclease</keyword>
<evidence type="ECO:0000256" key="1">
    <source>
        <dbReference type="SAM" id="Phobius"/>
    </source>
</evidence>
<evidence type="ECO:0000313" key="3">
    <source>
        <dbReference type="EMBL" id="MCW1925406.1"/>
    </source>
</evidence>
<evidence type="ECO:0000313" key="4">
    <source>
        <dbReference type="Proteomes" id="UP001320876"/>
    </source>
</evidence>
<name>A0ABT3GPJ9_9BACT</name>
<proteinExistence type="predicted"/>
<keyword evidence="3" id="KW-0255">Endonuclease</keyword>
<evidence type="ECO:0000259" key="2">
    <source>
        <dbReference type="Pfam" id="PF03372"/>
    </source>
</evidence>
<keyword evidence="1" id="KW-0472">Membrane</keyword>
<comment type="caution">
    <text evidence="3">The sequence shown here is derived from an EMBL/GenBank/DDBJ whole genome shotgun (WGS) entry which is preliminary data.</text>
</comment>
<dbReference type="Gene3D" id="3.60.10.10">
    <property type="entry name" value="Endonuclease/exonuclease/phosphatase"/>
    <property type="match status" value="1"/>
</dbReference>
<dbReference type="GO" id="GO:0004519">
    <property type="term" value="F:endonuclease activity"/>
    <property type="evidence" value="ECO:0007669"/>
    <property type="project" value="UniProtKB-KW"/>
</dbReference>
<keyword evidence="1" id="KW-1133">Transmembrane helix</keyword>
<keyword evidence="1" id="KW-0812">Transmembrane</keyword>
<dbReference type="RefSeq" id="WP_264489514.1">
    <property type="nucleotide sequence ID" value="NZ_JAPDDT010000014.1"/>
</dbReference>
<dbReference type="EMBL" id="JAPDDT010000014">
    <property type="protein sequence ID" value="MCW1925406.1"/>
    <property type="molecule type" value="Genomic_DNA"/>
</dbReference>
<dbReference type="InterPro" id="IPR036691">
    <property type="entry name" value="Endo/exonu/phosph_ase_sf"/>
</dbReference>
<gene>
    <name evidence="3" type="ORF">OKA05_22790</name>
</gene>
<keyword evidence="3" id="KW-0378">Hydrolase</keyword>
<dbReference type="Pfam" id="PF03372">
    <property type="entry name" value="Exo_endo_phos"/>
    <property type="match status" value="1"/>
</dbReference>
<protein>
    <submittedName>
        <fullName evidence="3">Endonuclease/exonuclease/phosphatase family protein</fullName>
    </submittedName>
</protein>
<accession>A0ABT3GPJ9</accession>
<feature type="domain" description="Endonuclease/exonuclease/phosphatase" evidence="2">
    <location>
        <begin position="178"/>
        <end position="292"/>
    </location>
</feature>
<dbReference type="SUPFAM" id="SSF56219">
    <property type="entry name" value="DNase I-like"/>
    <property type="match status" value="1"/>
</dbReference>
<dbReference type="InterPro" id="IPR005135">
    <property type="entry name" value="Endo/exonuclease/phosphatase"/>
</dbReference>